<keyword evidence="4" id="KW-0812">Transmembrane</keyword>
<evidence type="ECO:0000256" key="3">
    <source>
        <dbReference type="ARBA" id="ARBA00023180"/>
    </source>
</evidence>
<evidence type="ECO:0000256" key="1">
    <source>
        <dbReference type="ARBA" id="ARBA00009191"/>
    </source>
</evidence>
<dbReference type="GO" id="GO:0016787">
    <property type="term" value="F:hydrolase activity"/>
    <property type="evidence" value="ECO:0007669"/>
    <property type="project" value="TreeGrafter"/>
</dbReference>
<keyword evidence="7" id="KW-1185">Reference proteome</keyword>
<name>A0A1G9UPE2_9PROT</name>
<evidence type="ECO:0000259" key="5">
    <source>
        <dbReference type="Pfam" id="PF03088"/>
    </source>
</evidence>
<dbReference type="Proteomes" id="UP000199759">
    <property type="component" value="Unassembled WGS sequence"/>
</dbReference>
<dbReference type="PANTHER" id="PTHR10426:SF88">
    <property type="entry name" value="ADIPOCYTE PLASMA MEMBRANE-ASSOCIATED PROTEIN HEMOMUCIN-RELATED"/>
    <property type="match status" value="1"/>
</dbReference>
<evidence type="ECO:0000313" key="7">
    <source>
        <dbReference type="Proteomes" id="UP000199759"/>
    </source>
</evidence>
<dbReference type="GO" id="GO:0012505">
    <property type="term" value="C:endomembrane system"/>
    <property type="evidence" value="ECO:0007669"/>
    <property type="project" value="TreeGrafter"/>
</dbReference>
<sequence length="375" mass="40935">MILRYLAIPCGLGLTFLILWLMWPSPIDPIRWDEPAAPALSGPTAPDDDLAAATLYPVGDPGTARSVAVSTDGMVYFGSVDGDIMRLRAGIAENGIQPEHLAHITDEPIYGLAWIDESTLAIAAASSLHSLNLTTLEVRTLSSGSTSQSFGHLTNLAVAEDGTIYFTDSSTRWDHASRRPGYYYDMLENRPNGLVYAWDPQSREAIQIRDRLYYPNGIAIASDGQSLFVSESFRYMIQRIWIAGPRRGEIEVFAKNLPGMPTGLSVDGKGNVIVAMATRRSRLLATAHRNPGLTQVLIKLPQWLRPTDSRPRGFVLRINESDGQIRDAFHDPDSALNYLSSVTVGPGGVLWLGSAFGGIIGRFDPAELDDEPAQP</sequence>
<feature type="transmembrane region" description="Helical" evidence="4">
    <location>
        <begin position="5"/>
        <end position="23"/>
    </location>
</feature>
<gene>
    <name evidence="6" type="ORF">SAMN04488568_1162</name>
</gene>
<comment type="similarity">
    <text evidence="1">Belongs to the strictosidine synthase family.</text>
</comment>
<accession>A0A1G9UPE2</accession>
<dbReference type="AlphaFoldDB" id="A0A1G9UPE2"/>
<evidence type="ECO:0000256" key="4">
    <source>
        <dbReference type="SAM" id="Phobius"/>
    </source>
</evidence>
<dbReference type="Pfam" id="PF03088">
    <property type="entry name" value="Str_synth"/>
    <property type="match status" value="1"/>
</dbReference>
<dbReference type="InterPro" id="IPR018119">
    <property type="entry name" value="Strictosidine_synth_cons-reg"/>
</dbReference>
<keyword evidence="2" id="KW-0597">Phosphoprotein</keyword>
<reference evidence="6 7" key="1">
    <citation type="submission" date="2016-10" db="EMBL/GenBank/DDBJ databases">
        <authorList>
            <person name="de Groot N.N."/>
        </authorList>
    </citation>
    <scope>NUCLEOTIDE SEQUENCE [LARGE SCALE GENOMIC DNA]</scope>
    <source>
        <strain evidence="6 7">DSM 16077</strain>
    </source>
</reference>
<keyword evidence="4" id="KW-0472">Membrane</keyword>
<proteinExistence type="inferred from homology"/>
<keyword evidence="4" id="KW-1133">Transmembrane helix</keyword>
<dbReference type="SUPFAM" id="SSF63829">
    <property type="entry name" value="Calcium-dependent phosphotriesterase"/>
    <property type="match status" value="1"/>
</dbReference>
<organism evidence="6 7">
    <name type="scientific">Maricaulis salignorans</name>
    <dbReference type="NCBI Taxonomy" id="144026"/>
    <lineage>
        <taxon>Bacteria</taxon>
        <taxon>Pseudomonadati</taxon>
        <taxon>Pseudomonadota</taxon>
        <taxon>Alphaproteobacteria</taxon>
        <taxon>Maricaulales</taxon>
        <taxon>Maricaulaceae</taxon>
        <taxon>Maricaulis</taxon>
    </lineage>
</organism>
<dbReference type="PANTHER" id="PTHR10426">
    <property type="entry name" value="STRICTOSIDINE SYNTHASE-RELATED"/>
    <property type="match status" value="1"/>
</dbReference>
<dbReference type="STRING" id="144026.SAMN04488568_1162"/>
<feature type="domain" description="Strictosidine synthase conserved region" evidence="5">
    <location>
        <begin position="156"/>
        <end position="244"/>
    </location>
</feature>
<evidence type="ECO:0000256" key="2">
    <source>
        <dbReference type="ARBA" id="ARBA00022553"/>
    </source>
</evidence>
<protein>
    <submittedName>
        <fullName evidence="6">Sugar lactone lactonase YvrE</fullName>
    </submittedName>
</protein>
<evidence type="ECO:0000313" key="6">
    <source>
        <dbReference type="EMBL" id="SDM61736.1"/>
    </source>
</evidence>
<dbReference type="Pfam" id="PF20067">
    <property type="entry name" value="SSL_N"/>
    <property type="match status" value="1"/>
</dbReference>
<dbReference type="EMBL" id="FNHG01000016">
    <property type="protein sequence ID" value="SDM61736.1"/>
    <property type="molecule type" value="Genomic_DNA"/>
</dbReference>
<keyword evidence="3" id="KW-0325">Glycoprotein</keyword>
<dbReference type="InterPro" id="IPR011042">
    <property type="entry name" value="6-blade_b-propeller_TolB-like"/>
</dbReference>
<dbReference type="OrthoDB" id="9775406at2"/>
<dbReference type="Gene3D" id="2.120.10.30">
    <property type="entry name" value="TolB, C-terminal domain"/>
    <property type="match status" value="1"/>
</dbReference>